<dbReference type="EMBL" id="RCBY01000003">
    <property type="protein sequence ID" value="RQH57441.1"/>
    <property type="molecule type" value="Genomic_DNA"/>
</dbReference>
<keyword evidence="3" id="KW-1185">Reference proteome</keyword>
<dbReference type="AlphaFoldDB" id="A0A3N6R6K4"/>
<proteinExistence type="predicted"/>
<feature type="signal peptide" evidence="1">
    <location>
        <begin position="1"/>
        <end position="29"/>
    </location>
</feature>
<gene>
    <name evidence="2" type="ORF">D5R40_01055</name>
</gene>
<feature type="chain" id="PRO_5017944608" evidence="1">
    <location>
        <begin position="30"/>
        <end position="196"/>
    </location>
</feature>
<accession>A0A3N6R6K4</accession>
<evidence type="ECO:0000256" key="1">
    <source>
        <dbReference type="SAM" id="SignalP"/>
    </source>
</evidence>
<keyword evidence="1" id="KW-0732">Signal</keyword>
<comment type="caution">
    <text evidence="2">The sequence shown here is derived from an EMBL/GenBank/DDBJ whole genome shotgun (WGS) entry which is preliminary data.</text>
</comment>
<organism evidence="2 3">
    <name type="scientific">Okeania hirsuta</name>
    <dbReference type="NCBI Taxonomy" id="1458930"/>
    <lineage>
        <taxon>Bacteria</taxon>
        <taxon>Bacillati</taxon>
        <taxon>Cyanobacteriota</taxon>
        <taxon>Cyanophyceae</taxon>
        <taxon>Oscillatoriophycideae</taxon>
        <taxon>Oscillatoriales</taxon>
        <taxon>Microcoleaceae</taxon>
        <taxon>Okeania</taxon>
    </lineage>
</organism>
<sequence length="196" mass="21650">MFSRCFRRLLAIAISLVLCLTLDITSASAKTLSFKTEGNMKRDGLLTGQLIFSDTALQEALREMSDQQGLGEPIPLSRIEGAKFTFKYVSPYSGAEHTEETLCDKKVYDISEFQDIPLTGGGEPTLALSGGQPEFVDFSSCIEKLSSVSSKISSVDSRVFSSTVDSLFGKLNVYDKDEMGYVLYKRVRPIKFVLKP</sequence>
<protein>
    <submittedName>
        <fullName evidence="2">Uncharacterized protein</fullName>
    </submittedName>
</protein>
<evidence type="ECO:0000313" key="3">
    <source>
        <dbReference type="Proteomes" id="UP000269154"/>
    </source>
</evidence>
<evidence type="ECO:0000313" key="2">
    <source>
        <dbReference type="EMBL" id="RQH57441.1"/>
    </source>
</evidence>
<reference evidence="2 3" key="1">
    <citation type="journal article" date="2018" name="ACS Chem. Biol.">
        <title>Ketoreductase domain dysfunction expands chemodiversity: malyngamide biosynthesis in the cyanobacterium Okeania hirsuta.</title>
        <authorList>
            <person name="Moss N.A."/>
            <person name="Leao T."/>
            <person name="Rankin M."/>
            <person name="McCullough T.M."/>
            <person name="Qu P."/>
            <person name="Korobeynikov A."/>
            <person name="Smith J.L."/>
            <person name="Gerwick L."/>
            <person name="Gerwick W.H."/>
        </authorList>
    </citation>
    <scope>NUCLEOTIDE SEQUENCE [LARGE SCALE GENOMIC DNA]</scope>
    <source>
        <strain evidence="2 3">PAB10Feb10-1</strain>
    </source>
</reference>
<name>A0A3N6R6K4_9CYAN</name>
<dbReference type="Proteomes" id="UP000269154">
    <property type="component" value="Unassembled WGS sequence"/>
</dbReference>